<dbReference type="Pfam" id="PF01497">
    <property type="entry name" value="Peripla_BP_2"/>
    <property type="match status" value="1"/>
</dbReference>
<organism evidence="8 9">
    <name type="scientific">Burkholderia paludis</name>
    <dbReference type="NCBI Taxonomy" id="1506587"/>
    <lineage>
        <taxon>Bacteria</taxon>
        <taxon>Pseudomonadati</taxon>
        <taxon>Pseudomonadota</taxon>
        <taxon>Betaproteobacteria</taxon>
        <taxon>Burkholderiales</taxon>
        <taxon>Burkholderiaceae</taxon>
        <taxon>Burkholderia</taxon>
        <taxon>Burkholderia cepacia complex</taxon>
    </lineage>
</organism>
<dbReference type="InterPro" id="IPR051313">
    <property type="entry name" value="Bact_iron-sidero_bind"/>
</dbReference>
<evidence type="ECO:0000256" key="5">
    <source>
        <dbReference type="ARBA" id="ARBA00022729"/>
    </source>
</evidence>
<comment type="subcellular location">
    <subcellularLocation>
        <location evidence="1">Cell envelope</location>
    </subcellularLocation>
</comment>
<reference evidence="8 9" key="1">
    <citation type="submission" date="2019-09" db="EMBL/GenBank/DDBJ databases">
        <authorList>
            <person name="Depoorter E."/>
        </authorList>
    </citation>
    <scope>NUCLEOTIDE SEQUENCE [LARGE SCALE GENOMIC DNA]</scope>
    <source>
        <strain evidence="8">LMG 30113</strain>
    </source>
</reference>
<sequence>MVSPVSRNPNGGDAPAGAGAGPACATRRRALAWCAAAALGGLGCASGAARAAVAAHAAPLPVTPAAVPEAPRIVVLDWPLTEIVLSLGVVPVGVARPPWYKRVDGVPPLPPDVADTGLLFQPNFEVLGALKPDFVLITPLHAPLRPMLERVAPTVTVGLFGHGLDVYTAVRDATRQLARRLDRPAAADALLARADAQLDDVTRRLAGFRATQRPVYLLYPIDDRHMSVLGENSLYGGVLSRAGIANAWRGDTDPQGATQTELAALAQQPDAQALVLDMPAGVGAQLARGPLWNALPFVKAGRVRTLGALPSLGGVVASMRFAQGLALALQEGAR</sequence>
<comment type="similarity">
    <text evidence="2">Belongs to the bacterial solute-binding protein 8 family.</text>
</comment>
<keyword evidence="3" id="KW-0813">Transport</keyword>
<dbReference type="InterPro" id="IPR006311">
    <property type="entry name" value="TAT_signal"/>
</dbReference>
<keyword evidence="4" id="KW-0408">Iron</keyword>
<evidence type="ECO:0000256" key="6">
    <source>
        <dbReference type="SAM" id="MobiDB-lite"/>
    </source>
</evidence>
<feature type="region of interest" description="Disordered" evidence="6">
    <location>
        <begin position="1"/>
        <end position="20"/>
    </location>
</feature>
<evidence type="ECO:0000259" key="7">
    <source>
        <dbReference type="PROSITE" id="PS50983"/>
    </source>
</evidence>
<protein>
    <submittedName>
        <fullName evidence="8">Fe3 -hydroxamate ABC transporter periplasmic component</fullName>
    </submittedName>
</protein>
<dbReference type="PANTHER" id="PTHR30532">
    <property type="entry name" value="IRON III DICITRATE-BINDING PERIPLASMIC PROTEIN"/>
    <property type="match status" value="1"/>
</dbReference>
<keyword evidence="5" id="KW-0732">Signal</keyword>
<evidence type="ECO:0000256" key="3">
    <source>
        <dbReference type="ARBA" id="ARBA00022448"/>
    </source>
</evidence>
<name>A0A6J5EJM8_9BURK</name>
<keyword evidence="4" id="KW-0410">Iron transport</keyword>
<dbReference type="SUPFAM" id="SSF53807">
    <property type="entry name" value="Helical backbone' metal receptor"/>
    <property type="match status" value="1"/>
</dbReference>
<evidence type="ECO:0000313" key="9">
    <source>
        <dbReference type="Proteomes" id="UP000494330"/>
    </source>
</evidence>
<gene>
    <name evidence="8" type="ORF">BPA30113_06079</name>
</gene>
<evidence type="ECO:0000256" key="2">
    <source>
        <dbReference type="ARBA" id="ARBA00008814"/>
    </source>
</evidence>
<keyword evidence="9" id="KW-1185">Reference proteome</keyword>
<dbReference type="EMBL" id="CABVQD010000030">
    <property type="protein sequence ID" value="VWC27344.1"/>
    <property type="molecule type" value="Genomic_DNA"/>
</dbReference>
<proteinExistence type="inferred from homology"/>
<dbReference type="PRINTS" id="PR01715">
    <property type="entry name" value="FERRIBNDNGPP"/>
</dbReference>
<dbReference type="PROSITE" id="PS50983">
    <property type="entry name" value="FE_B12_PBP"/>
    <property type="match status" value="1"/>
</dbReference>
<feature type="domain" description="Fe/B12 periplasmic-binding" evidence="7">
    <location>
        <begin position="72"/>
        <end position="334"/>
    </location>
</feature>
<dbReference type="PANTHER" id="PTHR30532:SF1">
    <property type="entry name" value="IRON(3+)-HYDROXAMATE-BINDING PROTEIN FHUD"/>
    <property type="match status" value="1"/>
</dbReference>
<dbReference type="GO" id="GO:1901678">
    <property type="term" value="P:iron coordination entity transport"/>
    <property type="evidence" value="ECO:0007669"/>
    <property type="project" value="UniProtKB-ARBA"/>
</dbReference>
<accession>A0A6J5EJM8</accession>
<dbReference type="Gene3D" id="3.40.50.1980">
    <property type="entry name" value="Nitrogenase molybdenum iron protein domain"/>
    <property type="match status" value="2"/>
</dbReference>
<evidence type="ECO:0000256" key="4">
    <source>
        <dbReference type="ARBA" id="ARBA00022496"/>
    </source>
</evidence>
<evidence type="ECO:0000313" key="8">
    <source>
        <dbReference type="EMBL" id="VWC27344.1"/>
    </source>
</evidence>
<dbReference type="InterPro" id="IPR002491">
    <property type="entry name" value="ABC_transptr_periplasmic_BD"/>
</dbReference>
<dbReference type="PROSITE" id="PS51318">
    <property type="entry name" value="TAT"/>
    <property type="match status" value="1"/>
</dbReference>
<dbReference type="GO" id="GO:0030288">
    <property type="term" value="C:outer membrane-bounded periplasmic space"/>
    <property type="evidence" value="ECO:0007669"/>
    <property type="project" value="TreeGrafter"/>
</dbReference>
<feature type="compositionally biased region" description="Low complexity" evidence="6">
    <location>
        <begin position="9"/>
        <end position="20"/>
    </location>
</feature>
<evidence type="ECO:0000256" key="1">
    <source>
        <dbReference type="ARBA" id="ARBA00004196"/>
    </source>
</evidence>
<dbReference type="AlphaFoldDB" id="A0A6J5EJM8"/>
<keyword evidence="4" id="KW-0406">Ion transport</keyword>
<dbReference type="Proteomes" id="UP000494330">
    <property type="component" value="Unassembled WGS sequence"/>
</dbReference>